<name>A0A823J741_LISMN</name>
<dbReference type="EMBL" id="AABEKN010000005">
    <property type="protein sequence ID" value="EAG9354576.1"/>
    <property type="molecule type" value="Genomic_DNA"/>
</dbReference>
<dbReference type="AlphaFoldDB" id="A0A823J741"/>
<organism evidence="1 2">
    <name type="scientific">Listeria monocytogenes</name>
    <dbReference type="NCBI Taxonomy" id="1639"/>
    <lineage>
        <taxon>Bacteria</taxon>
        <taxon>Bacillati</taxon>
        <taxon>Bacillota</taxon>
        <taxon>Bacilli</taxon>
        <taxon>Bacillales</taxon>
        <taxon>Listeriaceae</taxon>
        <taxon>Listeria</taxon>
    </lineage>
</organism>
<protein>
    <submittedName>
        <fullName evidence="1">Uncharacterized protein</fullName>
    </submittedName>
</protein>
<comment type="caution">
    <text evidence="1">The sequence shown here is derived from an EMBL/GenBank/DDBJ whole genome shotgun (WGS) entry which is preliminary data.</text>
</comment>
<sequence length="62" mass="7237">MCEYCNDQRTVRTHIETSGGHEIEIDNDNDLSITLDLDISEDFIWIEIKYCPWCGRSLGDEK</sequence>
<reference evidence="1 2" key="1">
    <citation type="submission" date="2019-04" db="EMBL/GenBank/DDBJ databases">
        <authorList>
            <consortium name="GenomeTrakr network: Whole genome sequencing for foodborne pathogen traceback"/>
        </authorList>
    </citation>
    <scope>NUCLEOTIDE SEQUENCE [LARGE SCALE GENOMIC DNA]</scope>
    <source>
        <strain evidence="1 2">CFSAN072502</strain>
    </source>
</reference>
<dbReference type="Proteomes" id="UP000524387">
    <property type="component" value="Unassembled WGS sequence"/>
</dbReference>
<evidence type="ECO:0000313" key="2">
    <source>
        <dbReference type="Proteomes" id="UP000524387"/>
    </source>
</evidence>
<gene>
    <name evidence="1" type="ORF">CW895_12310</name>
</gene>
<accession>A0A823J741</accession>
<evidence type="ECO:0000313" key="1">
    <source>
        <dbReference type="EMBL" id="EAG9354576.1"/>
    </source>
</evidence>
<proteinExistence type="predicted"/>